<dbReference type="AlphaFoldDB" id="A0A4C1TBE4"/>
<reference evidence="1 2" key="1">
    <citation type="journal article" date="2019" name="Commun. Biol.">
        <title>The bagworm genome reveals a unique fibroin gene that provides high tensile strength.</title>
        <authorList>
            <person name="Kono N."/>
            <person name="Nakamura H."/>
            <person name="Ohtoshi R."/>
            <person name="Tomita M."/>
            <person name="Numata K."/>
            <person name="Arakawa K."/>
        </authorList>
    </citation>
    <scope>NUCLEOTIDE SEQUENCE [LARGE SCALE GENOMIC DNA]</scope>
</reference>
<dbReference type="EMBL" id="BGZK01000048">
    <property type="protein sequence ID" value="GBP11829.1"/>
    <property type="molecule type" value="Genomic_DNA"/>
</dbReference>
<sequence length="117" mass="13580">MTDDVRERRPSMTVTEHNISVIQLMTEIYKKVTYHQICTSLGIVSHVKTNQFSISFISDKRESLSLMAMDSRRPKGNTRALPASWEKIGYPMERKPPELSITERNAKWQVLLQVCIR</sequence>
<comment type="caution">
    <text evidence="1">The sequence shown here is derived from an EMBL/GenBank/DDBJ whole genome shotgun (WGS) entry which is preliminary data.</text>
</comment>
<organism evidence="1 2">
    <name type="scientific">Eumeta variegata</name>
    <name type="common">Bagworm moth</name>
    <name type="synonym">Eumeta japonica</name>
    <dbReference type="NCBI Taxonomy" id="151549"/>
    <lineage>
        <taxon>Eukaryota</taxon>
        <taxon>Metazoa</taxon>
        <taxon>Ecdysozoa</taxon>
        <taxon>Arthropoda</taxon>
        <taxon>Hexapoda</taxon>
        <taxon>Insecta</taxon>
        <taxon>Pterygota</taxon>
        <taxon>Neoptera</taxon>
        <taxon>Endopterygota</taxon>
        <taxon>Lepidoptera</taxon>
        <taxon>Glossata</taxon>
        <taxon>Ditrysia</taxon>
        <taxon>Tineoidea</taxon>
        <taxon>Psychidae</taxon>
        <taxon>Oiketicinae</taxon>
        <taxon>Eumeta</taxon>
    </lineage>
</organism>
<gene>
    <name evidence="1" type="ORF">EVAR_74478_1</name>
</gene>
<dbReference type="Proteomes" id="UP000299102">
    <property type="component" value="Unassembled WGS sequence"/>
</dbReference>
<keyword evidence="2" id="KW-1185">Reference proteome</keyword>
<proteinExistence type="predicted"/>
<evidence type="ECO:0000313" key="2">
    <source>
        <dbReference type="Proteomes" id="UP000299102"/>
    </source>
</evidence>
<accession>A0A4C1TBE4</accession>
<name>A0A4C1TBE4_EUMVA</name>
<protein>
    <submittedName>
        <fullName evidence="1">Uncharacterized protein</fullName>
    </submittedName>
</protein>
<evidence type="ECO:0000313" key="1">
    <source>
        <dbReference type="EMBL" id="GBP11829.1"/>
    </source>
</evidence>